<feature type="domain" description="PB1-like" evidence="2">
    <location>
        <begin position="4"/>
        <end position="103"/>
    </location>
</feature>
<reference evidence="3 4" key="1">
    <citation type="journal article" date="2023" name="Plants (Basel)">
        <title>Bridging the Gap: Combining Genomics and Transcriptomics Approaches to Understand Stylosanthes scabra, an Orphan Legume from the Brazilian Caatinga.</title>
        <authorList>
            <person name="Ferreira-Neto J.R.C."/>
            <person name="da Silva M.D."/>
            <person name="Binneck E."/>
            <person name="de Melo N.F."/>
            <person name="da Silva R.H."/>
            <person name="de Melo A.L.T.M."/>
            <person name="Pandolfi V."/>
            <person name="Bustamante F.O."/>
            <person name="Brasileiro-Vidal A.C."/>
            <person name="Benko-Iseppon A.M."/>
        </authorList>
    </citation>
    <scope>NUCLEOTIDE SEQUENCE [LARGE SCALE GENOMIC DNA]</scope>
    <source>
        <tissue evidence="3">Leaves</tissue>
    </source>
</reference>
<feature type="compositionally biased region" description="Basic residues" evidence="1">
    <location>
        <begin position="229"/>
        <end position="240"/>
    </location>
</feature>
<evidence type="ECO:0000259" key="2">
    <source>
        <dbReference type="Pfam" id="PF26130"/>
    </source>
</evidence>
<dbReference type="Pfam" id="PF26130">
    <property type="entry name" value="PB1-like"/>
    <property type="match status" value="1"/>
</dbReference>
<evidence type="ECO:0000256" key="1">
    <source>
        <dbReference type="SAM" id="MobiDB-lite"/>
    </source>
</evidence>
<proteinExistence type="predicted"/>
<evidence type="ECO:0000313" key="4">
    <source>
        <dbReference type="Proteomes" id="UP001341840"/>
    </source>
</evidence>
<gene>
    <name evidence="3" type="ORF">PIB30_037724</name>
</gene>
<evidence type="ECO:0000313" key="3">
    <source>
        <dbReference type="EMBL" id="MED6122215.1"/>
    </source>
</evidence>
<organism evidence="3 4">
    <name type="scientific">Stylosanthes scabra</name>
    <dbReference type="NCBI Taxonomy" id="79078"/>
    <lineage>
        <taxon>Eukaryota</taxon>
        <taxon>Viridiplantae</taxon>
        <taxon>Streptophyta</taxon>
        <taxon>Embryophyta</taxon>
        <taxon>Tracheophyta</taxon>
        <taxon>Spermatophyta</taxon>
        <taxon>Magnoliopsida</taxon>
        <taxon>eudicotyledons</taxon>
        <taxon>Gunneridae</taxon>
        <taxon>Pentapetalae</taxon>
        <taxon>rosids</taxon>
        <taxon>fabids</taxon>
        <taxon>Fabales</taxon>
        <taxon>Fabaceae</taxon>
        <taxon>Papilionoideae</taxon>
        <taxon>50 kb inversion clade</taxon>
        <taxon>dalbergioids sensu lato</taxon>
        <taxon>Dalbergieae</taxon>
        <taxon>Pterocarpus clade</taxon>
        <taxon>Stylosanthes</taxon>
    </lineage>
</organism>
<comment type="caution">
    <text evidence="3">The sequence shown here is derived from an EMBL/GenBank/DDBJ whole genome shotgun (WGS) entry which is preliminary data.</text>
</comment>
<keyword evidence="4" id="KW-1185">Reference proteome</keyword>
<feature type="region of interest" description="Disordered" evidence="1">
    <location>
        <begin position="225"/>
        <end position="246"/>
    </location>
</feature>
<protein>
    <recommendedName>
        <fullName evidence="2">PB1-like domain-containing protein</fullName>
    </recommendedName>
</protein>
<dbReference type="EMBL" id="JASCZI010030399">
    <property type="protein sequence ID" value="MED6122215.1"/>
    <property type="molecule type" value="Genomic_DNA"/>
</dbReference>
<accession>A0ABU6RE15</accession>
<sequence>MGYFSVKIHHGGRYSLVAGVVTSYVDGQESFFDWCNSYKWSLTEVYDVLLKIGYRKDIISVLWYKDEGLGFLEGRRELKDDGGAMDTASIGVENGLVKLYVLHKTEVPVDGFDSGIGFIDVGDGINAKVVGFVNVEVGSGDAGEAQQDVGEKAQDDYGVEAQDDVLVDGKVVNEDEDVDSEEDPDYDPEANYSADSDLNFNDSEDGYCGDDPRFDVDITLEELQEEVKNKKKDKPKRKKGKAGEKS</sequence>
<feature type="region of interest" description="Disordered" evidence="1">
    <location>
        <begin position="176"/>
        <end position="213"/>
    </location>
</feature>
<name>A0ABU6RE15_9FABA</name>
<feature type="compositionally biased region" description="Acidic residues" evidence="1">
    <location>
        <begin position="176"/>
        <end position="188"/>
    </location>
</feature>
<dbReference type="InterPro" id="IPR058594">
    <property type="entry name" value="PB1-like_dom_pln"/>
</dbReference>
<dbReference type="Proteomes" id="UP001341840">
    <property type="component" value="Unassembled WGS sequence"/>
</dbReference>